<organism evidence="1 2">
    <name type="scientific">Paraburkholderia ginsengisoli</name>
    <dbReference type="NCBI Taxonomy" id="311231"/>
    <lineage>
        <taxon>Bacteria</taxon>
        <taxon>Pseudomonadati</taxon>
        <taxon>Pseudomonadota</taxon>
        <taxon>Betaproteobacteria</taxon>
        <taxon>Burkholderiales</taxon>
        <taxon>Burkholderiaceae</taxon>
        <taxon>Paraburkholderia</taxon>
    </lineage>
</organism>
<reference evidence="1 2" key="1">
    <citation type="submission" date="2020-12" db="EMBL/GenBank/DDBJ databases">
        <title>FDA dAtabase for Regulatory Grade micrObial Sequences (FDA-ARGOS): Supporting development and validation of Infectious Disease Dx tests.</title>
        <authorList>
            <person name="Nelson B."/>
            <person name="Plummer A."/>
            <person name="Tallon L."/>
            <person name="Sadzewicz L."/>
            <person name="Zhao X."/>
            <person name="Boylan J."/>
            <person name="Ott S."/>
            <person name="Bowen H."/>
            <person name="Vavikolanu K."/>
            <person name="Mehta A."/>
            <person name="Aluvathingal J."/>
            <person name="Nadendla S."/>
            <person name="Myers T."/>
            <person name="Yan Y."/>
            <person name="Sichtig H."/>
        </authorList>
    </citation>
    <scope>NUCLEOTIDE SEQUENCE [LARGE SCALE GENOMIC DNA]</scope>
    <source>
        <strain evidence="1 2">FDAARGOS_1049</strain>
    </source>
</reference>
<sequence length="46" mass="5177">MPADRRPDGTVRVWRHQLASMALPEAERLRPKLRPIRKINAASGSA</sequence>
<evidence type="ECO:0000313" key="2">
    <source>
        <dbReference type="Proteomes" id="UP000595610"/>
    </source>
</evidence>
<dbReference type="AlphaFoldDB" id="A0A7T4N599"/>
<name>A0A7T4N599_9BURK</name>
<dbReference type="EMBL" id="CP066075">
    <property type="protein sequence ID" value="QQC65506.1"/>
    <property type="molecule type" value="Genomic_DNA"/>
</dbReference>
<protein>
    <submittedName>
        <fullName evidence="1">Uncharacterized protein</fullName>
    </submittedName>
</protein>
<proteinExistence type="predicted"/>
<accession>A0A7T4N599</accession>
<keyword evidence="2" id="KW-1185">Reference proteome</keyword>
<evidence type="ECO:0000313" key="1">
    <source>
        <dbReference type="EMBL" id="QQC65506.1"/>
    </source>
</evidence>
<gene>
    <name evidence="1" type="ORF">I6I06_07070</name>
</gene>
<dbReference type="Proteomes" id="UP000595610">
    <property type="component" value="Chromosome 1"/>
</dbReference>
<dbReference type="KEGG" id="pgis:I6I06_07070"/>